<dbReference type="Proteomes" id="UP000225379">
    <property type="component" value="Unassembled WGS sequence"/>
</dbReference>
<dbReference type="PANTHER" id="PTHR12526:SF638">
    <property type="entry name" value="SPORE COAT PROTEIN SA"/>
    <property type="match status" value="1"/>
</dbReference>
<reference evidence="4" key="1">
    <citation type="submission" date="2017-10" db="EMBL/GenBank/DDBJ databases">
        <authorList>
            <person name="Kravchenko I.K."/>
            <person name="Grouzdev D.S."/>
        </authorList>
    </citation>
    <scope>NUCLEOTIDE SEQUENCE [LARGE SCALE GENOMIC DNA]</scope>
    <source>
        <strain evidence="4">B2</strain>
    </source>
</reference>
<feature type="domain" description="Glycosyltransferase subfamily 4-like N-terminal" evidence="2">
    <location>
        <begin position="25"/>
        <end position="204"/>
    </location>
</feature>
<dbReference type="Pfam" id="PF00534">
    <property type="entry name" value="Glycos_transf_1"/>
    <property type="match status" value="1"/>
</dbReference>
<dbReference type="SUPFAM" id="SSF53756">
    <property type="entry name" value="UDP-Glycosyltransferase/glycogen phosphorylase"/>
    <property type="match status" value="1"/>
</dbReference>
<sequence length="421" mass="44747">MRVLLSAYACAPGRGSEPGLGWGWATALIEAGHETHVLTRKRWRTEIERAMAGGPPPRLHVHYYDLPSWLDAGFRRLGGPGKRLRYCLWQVAVKGRVRSLLSATRFDAAQHVTFAQFWSPCALTEAARLGVPFIWGPVGGGEIEPAAFWPGLGMKAALWEAARWLLHRASPWLPWARATAAACRVAVAATPETAERLARLGARRVIVRSQVALEADRLAMLASLGETVPKAVPARLIYLGDLLPHKGARLALEAVAGLSGDWRLDIVGDGPDRGWLESRAARLGIAGRILFHGRLPQEEAWRLMAAGRVLLLPALHDSGGFAVAEAMAAGLPPVCLALGGPGAMAGEGGIAVPARKPAEAVRGLTQALRSLIEEPARWQALSRRAGGNAGNRFGWPAAVGAVYAAAGLTMEQAGGTAEDGP</sequence>
<organism evidence="3 4">
    <name type="scientific">Azospirillum palustre</name>
    <dbReference type="NCBI Taxonomy" id="2044885"/>
    <lineage>
        <taxon>Bacteria</taxon>
        <taxon>Pseudomonadati</taxon>
        <taxon>Pseudomonadota</taxon>
        <taxon>Alphaproteobacteria</taxon>
        <taxon>Rhodospirillales</taxon>
        <taxon>Azospirillaceae</taxon>
        <taxon>Azospirillum</taxon>
    </lineage>
</organism>
<dbReference type="Pfam" id="PF13439">
    <property type="entry name" value="Glyco_transf_4"/>
    <property type="match status" value="1"/>
</dbReference>
<dbReference type="GO" id="GO:0016757">
    <property type="term" value="F:glycosyltransferase activity"/>
    <property type="evidence" value="ECO:0007669"/>
    <property type="project" value="InterPro"/>
</dbReference>
<dbReference type="InterPro" id="IPR001296">
    <property type="entry name" value="Glyco_trans_1"/>
</dbReference>
<evidence type="ECO:0000313" key="4">
    <source>
        <dbReference type="Proteomes" id="UP000225379"/>
    </source>
</evidence>
<name>A0A2B8BDA2_9PROT</name>
<keyword evidence="4" id="KW-1185">Reference proteome</keyword>
<dbReference type="OrthoDB" id="9790710at2"/>
<protein>
    <submittedName>
        <fullName evidence="3">Glycosyl transferase family 1</fullName>
    </submittedName>
</protein>
<proteinExistence type="predicted"/>
<evidence type="ECO:0000313" key="3">
    <source>
        <dbReference type="EMBL" id="PGH55227.1"/>
    </source>
</evidence>
<gene>
    <name evidence="3" type="ORF">CRT60_17980</name>
</gene>
<feature type="domain" description="Glycosyl transferase family 1" evidence="1">
    <location>
        <begin position="235"/>
        <end position="378"/>
    </location>
</feature>
<dbReference type="Gene3D" id="3.40.50.2000">
    <property type="entry name" value="Glycogen Phosphorylase B"/>
    <property type="match status" value="2"/>
</dbReference>
<dbReference type="PANTHER" id="PTHR12526">
    <property type="entry name" value="GLYCOSYLTRANSFERASE"/>
    <property type="match status" value="1"/>
</dbReference>
<keyword evidence="3" id="KW-0808">Transferase</keyword>
<dbReference type="RefSeq" id="WP_098737945.1">
    <property type="nucleotide sequence ID" value="NZ_PDKW01000042.1"/>
</dbReference>
<comment type="caution">
    <text evidence="3">The sequence shown here is derived from an EMBL/GenBank/DDBJ whole genome shotgun (WGS) entry which is preliminary data.</text>
</comment>
<dbReference type="AlphaFoldDB" id="A0A2B8BDA2"/>
<evidence type="ECO:0000259" key="2">
    <source>
        <dbReference type="Pfam" id="PF13439"/>
    </source>
</evidence>
<dbReference type="InterPro" id="IPR028098">
    <property type="entry name" value="Glyco_trans_4-like_N"/>
</dbReference>
<accession>A0A2B8BDA2</accession>
<evidence type="ECO:0000259" key="1">
    <source>
        <dbReference type="Pfam" id="PF00534"/>
    </source>
</evidence>
<dbReference type="CDD" id="cd03801">
    <property type="entry name" value="GT4_PimA-like"/>
    <property type="match status" value="1"/>
</dbReference>
<dbReference type="EMBL" id="PDKW01000042">
    <property type="protein sequence ID" value="PGH55227.1"/>
    <property type="molecule type" value="Genomic_DNA"/>
</dbReference>